<dbReference type="Proteomes" id="UP001139011">
    <property type="component" value="Unassembled WGS sequence"/>
</dbReference>
<dbReference type="EMBL" id="JAIWJX010000002">
    <property type="protein sequence ID" value="MCK6257830.1"/>
    <property type="molecule type" value="Genomic_DNA"/>
</dbReference>
<dbReference type="CDD" id="cd08892">
    <property type="entry name" value="SRPBCC_Aha1"/>
    <property type="match status" value="1"/>
</dbReference>
<name>A0A9X2BEM9_9BACL</name>
<dbReference type="Gene3D" id="3.30.530.20">
    <property type="match status" value="1"/>
</dbReference>
<evidence type="ECO:0000313" key="4">
    <source>
        <dbReference type="Proteomes" id="UP001139011"/>
    </source>
</evidence>
<evidence type="ECO:0000256" key="1">
    <source>
        <dbReference type="ARBA" id="ARBA00006817"/>
    </source>
</evidence>
<organism evidence="3 4">
    <name type="scientific">Fictibacillus marinisediminis</name>
    <dbReference type="NCBI Taxonomy" id="2878389"/>
    <lineage>
        <taxon>Bacteria</taxon>
        <taxon>Bacillati</taxon>
        <taxon>Bacillota</taxon>
        <taxon>Bacilli</taxon>
        <taxon>Bacillales</taxon>
        <taxon>Fictibacillaceae</taxon>
        <taxon>Fictibacillus</taxon>
    </lineage>
</organism>
<dbReference type="InterPro" id="IPR013538">
    <property type="entry name" value="ASHA1/2-like_C"/>
</dbReference>
<accession>A0A9X2BEM9</accession>
<dbReference type="InterPro" id="IPR023393">
    <property type="entry name" value="START-like_dom_sf"/>
</dbReference>
<evidence type="ECO:0000259" key="2">
    <source>
        <dbReference type="Pfam" id="PF08327"/>
    </source>
</evidence>
<reference evidence="3" key="1">
    <citation type="submission" date="2021-09" db="EMBL/GenBank/DDBJ databases">
        <title>Genome analysis of Fictibacillus sp. KIGAM418 isolated from marine sediment.</title>
        <authorList>
            <person name="Seo M.-J."/>
            <person name="Cho E.-S."/>
            <person name="Hwang C.Y."/>
        </authorList>
    </citation>
    <scope>NUCLEOTIDE SEQUENCE</scope>
    <source>
        <strain evidence="3">KIGAM418</strain>
    </source>
</reference>
<comment type="similarity">
    <text evidence="1">Belongs to the AHA1 family.</text>
</comment>
<feature type="domain" description="Activator of Hsp90 ATPase homologue 1/2-like C-terminal" evidence="2">
    <location>
        <begin position="12"/>
        <end position="124"/>
    </location>
</feature>
<dbReference type="Pfam" id="PF08327">
    <property type="entry name" value="AHSA1"/>
    <property type="match status" value="1"/>
</dbReference>
<keyword evidence="4" id="KW-1185">Reference proteome</keyword>
<protein>
    <submittedName>
        <fullName evidence="3">SRPBCC domain-containing protein</fullName>
    </submittedName>
</protein>
<gene>
    <name evidence="3" type="ORF">LCY76_14700</name>
</gene>
<proteinExistence type="inferred from homology"/>
<comment type="caution">
    <text evidence="3">The sequence shown here is derived from an EMBL/GenBank/DDBJ whole genome shotgun (WGS) entry which is preliminary data.</text>
</comment>
<dbReference type="RefSeq" id="WP_248253234.1">
    <property type="nucleotide sequence ID" value="NZ_JAIWJX010000002.1"/>
</dbReference>
<dbReference type="SUPFAM" id="SSF55961">
    <property type="entry name" value="Bet v1-like"/>
    <property type="match status" value="1"/>
</dbReference>
<dbReference type="AlphaFoldDB" id="A0A9X2BEM9"/>
<sequence length="126" mass="14338">MSTTIQEKIKFNTTPERLYQALTDSKKFSDLTGAPAEIYSEEGGSFSCFGGMIAGRMIELIPNKRIVQAWRAGNWDSGVYSIVNFELFSEGENTLLYFSHIGFPEGQGEHLKQGWEENYWKPLKNM</sequence>
<evidence type="ECO:0000313" key="3">
    <source>
        <dbReference type="EMBL" id="MCK6257830.1"/>
    </source>
</evidence>